<dbReference type="InterPro" id="IPR000711">
    <property type="entry name" value="ATPase_OSCP/dsu"/>
</dbReference>
<evidence type="ECO:0000256" key="1">
    <source>
        <dbReference type="ARBA" id="ARBA00004370"/>
    </source>
</evidence>
<keyword evidence="5 7" id="KW-0472">Membrane</keyword>
<dbReference type="SUPFAM" id="SSF47928">
    <property type="entry name" value="N-terminal domain of the delta subunit of the F1F0-ATP synthase"/>
    <property type="match status" value="1"/>
</dbReference>
<dbReference type="AlphaFoldDB" id="A0A097APS7"/>
<evidence type="ECO:0000256" key="4">
    <source>
        <dbReference type="ARBA" id="ARBA00023065"/>
    </source>
</evidence>
<gene>
    <name evidence="7 8" type="primary">atpH</name>
    <name evidence="8" type="ORF">TKV_c06440</name>
</gene>
<keyword evidence="9" id="KW-1185">Reference proteome</keyword>
<dbReference type="PANTHER" id="PTHR11910">
    <property type="entry name" value="ATP SYNTHASE DELTA CHAIN"/>
    <property type="match status" value="1"/>
</dbReference>
<evidence type="ECO:0000256" key="3">
    <source>
        <dbReference type="ARBA" id="ARBA00022781"/>
    </source>
</evidence>
<dbReference type="Gene3D" id="1.10.520.20">
    <property type="entry name" value="N-terminal domain of the delta subunit of the F1F0-ATP synthase"/>
    <property type="match status" value="1"/>
</dbReference>
<dbReference type="Proteomes" id="UP000029669">
    <property type="component" value="Chromosome"/>
</dbReference>
<dbReference type="NCBIfam" id="NF004402">
    <property type="entry name" value="PRK05758.2-2"/>
    <property type="match status" value="1"/>
</dbReference>
<reference evidence="9" key="1">
    <citation type="journal article" date="2015" name="Genome Announc.">
        <title>Whole-Genome Sequences of 80 Environmental and Clinical Isolates of Burkholderia pseudomallei.</title>
        <authorList>
            <person name="Johnson S.L."/>
            <person name="Baker A.L."/>
            <person name="Chain P.S."/>
            <person name="Currie B.J."/>
            <person name="Daligault H.E."/>
            <person name="Davenport K.W."/>
            <person name="Davis C.B."/>
            <person name="Inglis T.J."/>
            <person name="Kaestli M."/>
            <person name="Koren S."/>
            <person name="Mayo M."/>
            <person name="Merritt A.J."/>
            <person name="Price E.P."/>
            <person name="Sarovich D.S."/>
            <person name="Warner J."/>
            <person name="Rosovitz M.J."/>
        </authorList>
    </citation>
    <scope>NUCLEOTIDE SEQUENCE [LARGE SCALE GENOMIC DNA]</scope>
    <source>
        <strain evidence="9">DSM 2030</strain>
    </source>
</reference>
<name>A0A097APS7_THEKI</name>
<accession>A0A097APS7</accession>
<dbReference type="eggNOG" id="COG0712">
    <property type="taxonomic scope" value="Bacteria"/>
</dbReference>
<dbReference type="KEGG" id="tki:TKV_c06440"/>
<protein>
    <recommendedName>
        <fullName evidence="7">ATP synthase subunit delta</fullName>
    </recommendedName>
    <alternativeName>
        <fullName evidence="7">ATP synthase F(1) sector subunit delta</fullName>
    </alternativeName>
    <alternativeName>
        <fullName evidence="7">F-type ATPase subunit delta</fullName>
        <shortName evidence="7">F-ATPase subunit delta</shortName>
    </alternativeName>
</protein>
<dbReference type="GO" id="GO:0045259">
    <property type="term" value="C:proton-transporting ATP synthase complex"/>
    <property type="evidence" value="ECO:0007669"/>
    <property type="project" value="UniProtKB-KW"/>
</dbReference>
<keyword evidence="7" id="KW-0139">CF(1)</keyword>
<dbReference type="HAMAP" id="MF_01416">
    <property type="entry name" value="ATP_synth_delta_bact"/>
    <property type="match status" value="1"/>
</dbReference>
<comment type="function">
    <text evidence="7">F(1)F(0) ATP synthase produces ATP from ADP in the presence of a proton or sodium gradient. F-type ATPases consist of two structural domains, F(1) containing the extramembraneous catalytic core and F(0) containing the membrane proton channel, linked together by a central stalk and a peripheral stalk. During catalysis, ATP synthesis in the catalytic domain of F(1) is coupled via a rotary mechanism of the central stalk subunits to proton translocation.</text>
</comment>
<dbReference type="HOGENOM" id="CLU_085114_4_2_9"/>
<dbReference type="InterPro" id="IPR026015">
    <property type="entry name" value="ATP_synth_OSCP/delta_N_sf"/>
</dbReference>
<dbReference type="NCBIfam" id="TIGR01145">
    <property type="entry name" value="ATP_synt_delta"/>
    <property type="match status" value="1"/>
</dbReference>
<dbReference type="Pfam" id="PF00213">
    <property type="entry name" value="OSCP"/>
    <property type="match status" value="1"/>
</dbReference>
<dbReference type="OrthoDB" id="9802471at2"/>
<keyword evidence="4 7" id="KW-0406">Ion transport</keyword>
<evidence type="ECO:0000256" key="6">
    <source>
        <dbReference type="ARBA" id="ARBA00023310"/>
    </source>
</evidence>
<keyword evidence="2 7" id="KW-0813">Transport</keyword>
<sequence length="177" mass="20362">MAQIIAKRYAYALFDVAKQHDKVKEYYEELNKAIEIIRIEEVKKIFKNKSINKAQKIKFMEQVLAGIDKDILNFIKVVISKHREDLIEDIEEQFQNLYKEYFKIVDAKVVSAYPLKESTIQKLKNSLESKLGKHVNIEPIVDKSILGGLKLIIGNTIIDGSVKARLTALLKNMQQAV</sequence>
<evidence type="ECO:0000256" key="5">
    <source>
        <dbReference type="ARBA" id="ARBA00023136"/>
    </source>
</evidence>
<keyword evidence="6 7" id="KW-0066">ATP synthesis</keyword>
<keyword evidence="3 7" id="KW-0375">Hydrogen ion transport</keyword>
<evidence type="ECO:0000256" key="7">
    <source>
        <dbReference type="HAMAP-Rule" id="MF_01416"/>
    </source>
</evidence>
<dbReference type="GO" id="GO:0046933">
    <property type="term" value="F:proton-transporting ATP synthase activity, rotational mechanism"/>
    <property type="evidence" value="ECO:0007669"/>
    <property type="project" value="UniProtKB-UniRule"/>
</dbReference>
<dbReference type="RefSeq" id="WP_049684711.1">
    <property type="nucleotide sequence ID" value="NZ_CP009170.1"/>
</dbReference>
<proteinExistence type="inferred from homology"/>
<keyword evidence="7" id="KW-1003">Cell membrane</keyword>
<dbReference type="GO" id="GO:0005886">
    <property type="term" value="C:plasma membrane"/>
    <property type="evidence" value="ECO:0007669"/>
    <property type="project" value="UniProtKB-SubCell"/>
</dbReference>
<comment type="function">
    <text evidence="7">This protein is part of the stalk that links CF(0) to CF(1). It either transmits conformational changes from CF(0) to CF(1) or is implicated in proton conduction.</text>
</comment>
<dbReference type="STRING" id="2325.TKV_c06440"/>
<evidence type="ECO:0000313" key="9">
    <source>
        <dbReference type="Proteomes" id="UP000029669"/>
    </source>
</evidence>
<comment type="similarity">
    <text evidence="7">Belongs to the ATPase delta chain family.</text>
</comment>
<evidence type="ECO:0000313" key="8">
    <source>
        <dbReference type="EMBL" id="AIS51829.1"/>
    </source>
</evidence>
<dbReference type="PRINTS" id="PR00125">
    <property type="entry name" value="ATPASEDELTA"/>
</dbReference>
<comment type="subcellular location">
    <subcellularLocation>
        <location evidence="7">Cell membrane</location>
        <topology evidence="7">Peripheral membrane protein</topology>
    </subcellularLocation>
    <subcellularLocation>
        <location evidence="1">Membrane</location>
    </subcellularLocation>
</comment>
<organism evidence="8 9">
    <name type="scientific">Thermoanaerobacter kivui</name>
    <name type="common">Acetogenium kivui</name>
    <dbReference type="NCBI Taxonomy" id="2325"/>
    <lineage>
        <taxon>Bacteria</taxon>
        <taxon>Bacillati</taxon>
        <taxon>Bacillota</taxon>
        <taxon>Clostridia</taxon>
        <taxon>Thermoanaerobacterales</taxon>
        <taxon>Thermoanaerobacteraceae</taxon>
        <taxon>Thermoanaerobacter</taxon>
    </lineage>
</organism>
<evidence type="ECO:0000256" key="2">
    <source>
        <dbReference type="ARBA" id="ARBA00022448"/>
    </source>
</evidence>
<dbReference type="EMBL" id="CP009170">
    <property type="protein sequence ID" value="AIS51829.1"/>
    <property type="molecule type" value="Genomic_DNA"/>
</dbReference>